<dbReference type="EMBL" id="LFLK01000001">
    <property type="protein sequence ID" value="OCR91757.1"/>
    <property type="molecule type" value="Genomic_DNA"/>
</dbReference>
<reference evidence="2 3" key="1">
    <citation type="journal article" date="2016" name="Genome Biol. Evol.">
        <title>Comparative Genomics of Campylobacter fetus from Reptiles and Mammals Reveals Divergent Evolution in Host-Associated Lineages.</title>
        <authorList>
            <person name="Gilbert M.J."/>
            <person name="Miller W.G."/>
            <person name="Yee E."/>
            <person name="Zomer A.L."/>
            <person name="van der Graaf-van Bloois L."/>
            <person name="Fitzgerald C."/>
            <person name="Forbes K.J."/>
            <person name="Meric G."/>
            <person name="Sheppard S.K."/>
            <person name="Wagenaar J.A."/>
            <person name="Duim B."/>
        </authorList>
    </citation>
    <scope>NUCLEOTIDE SEQUENCE [LARGE SCALE GENOMIC DNA]</scope>
    <source>
        <strain evidence="2 3">12S02225-3</strain>
    </source>
</reference>
<dbReference type="Pfam" id="PF13274">
    <property type="entry name" value="SocA_Panacea"/>
    <property type="match status" value="1"/>
</dbReference>
<organism evidence="2 3">
    <name type="scientific">Campylobacter fetus subsp. testudinum</name>
    <dbReference type="NCBI Taxonomy" id="1507806"/>
    <lineage>
        <taxon>Bacteria</taxon>
        <taxon>Pseudomonadati</taxon>
        <taxon>Campylobacterota</taxon>
        <taxon>Epsilonproteobacteria</taxon>
        <taxon>Campylobacterales</taxon>
        <taxon>Campylobacteraceae</taxon>
        <taxon>Campylobacter</taxon>
    </lineage>
</organism>
<proteinExistence type="predicted"/>
<protein>
    <recommendedName>
        <fullName evidence="1">Antitoxin SocA-like Panacea domain-containing protein</fullName>
    </recommendedName>
</protein>
<evidence type="ECO:0000259" key="1">
    <source>
        <dbReference type="Pfam" id="PF13274"/>
    </source>
</evidence>
<feature type="domain" description="Antitoxin SocA-like Panacea" evidence="1">
    <location>
        <begin position="27"/>
        <end position="123"/>
    </location>
</feature>
<sequence length="150" mass="17902">MLTLIHTFQDKDPDKDFPPELVTRLKLLKLLYYVQGYHLAMFKQEVFKEEIQAWKHGPVVKEVYDWVKNKEDKDLNKELLSNKDLNSLNLHDQQLELITDVLKLYNKYSAYGLRDKTHKEEPWLLTYEEGKNNIITKESLTTFFTPLISR</sequence>
<comment type="caution">
    <text evidence="2">The sequence shown here is derived from an EMBL/GenBank/DDBJ whole genome shotgun (WGS) entry which is preliminary data.</text>
</comment>
<dbReference type="AlphaFoldDB" id="A0AAX0HDV2"/>
<dbReference type="InterPro" id="IPR025272">
    <property type="entry name" value="SocA_Panacea"/>
</dbReference>
<dbReference type="Proteomes" id="UP000093100">
    <property type="component" value="Unassembled WGS sequence"/>
</dbReference>
<accession>A0AAX0HDV2</accession>
<evidence type="ECO:0000313" key="3">
    <source>
        <dbReference type="Proteomes" id="UP000093100"/>
    </source>
</evidence>
<evidence type="ECO:0000313" key="2">
    <source>
        <dbReference type="EMBL" id="OCR91757.1"/>
    </source>
</evidence>
<gene>
    <name evidence="2" type="ORF">CFT12S02225_00125</name>
</gene>
<name>A0AAX0HDV2_CAMFE</name>